<dbReference type="CDD" id="cd07017">
    <property type="entry name" value="S14_ClpP_2"/>
    <property type="match status" value="1"/>
</dbReference>
<dbReference type="FunFam" id="3.90.226.10:FF:000035">
    <property type="entry name" value="ATP-dependent Clp protease proteolytic subunit"/>
    <property type="match status" value="1"/>
</dbReference>
<dbReference type="EMBL" id="JAYMYQ010000009">
    <property type="protein sequence ID" value="KAK7312354.1"/>
    <property type="molecule type" value="Genomic_DNA"/>
</dbReference>
<dbReference type="Gene3D" id="3.90.226.10">
    <property type="entry name" value="2-enoyl-CoA Hydratase, Chain A, domain 1"/>
    <property type="match status" value="1"/>
</dbReference>
<reference evidence="3 4" key="1">
    <citation type="submission" date="2024-01" db="EMBL/GenBank/DDBJ databases">
        <title>The genomes of 5 underutilized Papilionoideae crops provide insights into root nodulation and disease resistanc.</title>
        <authorList>
            <person name="Jiang F."/>
        </authorList>
    </citation>
    <scope>NUCLEOTIDE SEQUENCE [LARGE SCALE GENOMIC DNA]</scope>
    <source>
        <strain evidence="3">LVBAO_FW01</strain>
        <tissue evidence="3">Leaves</tissue>
    </source>
</reference>
<dbReference type="PANTHER" id="PTHR10381:SF8">
    <property type="entry name" value="ATP-DEPENDENT CLP PROTEASE PROTEOLYTIC SUBUNIT 6, CHLOROPLASTIC"/>
    <property type="match status" value="1"/>
</dbReference>
<dbReference type="GO" id="GO:0051117">
    <property type="term" value="F:ATPase binding"/>
    <property type="evidence" value="ECO:0007669"/>
    <property type="project" value="TreeGrafter"/>
</dbReference>
<evidence type="ECO:0000256" key="1">
    <source>
        <dbReference type="ARBA" id="ARBA00007039"/>
    </source>
</evidence>
<keyword evidence="4" id="KW-1185">Reference proteome</keyword>
<dbReference type="Proteomes" id="UP001367508">
    <property type="component" value="Unassembled WGS sequence"/>
</dbReference>
<dbReference type="InterPro" id="IPR001907">
    <property type="entry name" value="ClpP"/>
</dbReference>
<sequence>MVMEHDRSGQNVHLFASKRAMTQVAQKGDGDPMEWDRIKGCCCCETNVSEFQVSTMVAQAFSVPASASFTIASRRRSPSQLVFSHRNPCTIASSLPTPSGHSSKVGLSSKSSVFPLKLDEKNIHDASTSYGAVEAKNDNPPITPAVITPGGALDLSSVLFRNRIIFIGQSVNSQVAQRVISQLVTLAAIDENADIQVYINCPGGSTYYVLAIYDCMSWIKPKVGTVCIGVAASQGALLLAGGEKGMRYSMPNARIMITQPHCGCGGDIETVKREIDEAVRSRHKLDKMFSAFTGQPFEKVQRYTERNRFMSPAEAVEFGLIDGVLETEY</sequence>
<dbReference type="GO" id="GO:0004176">
    <property type="term" value="F:ATP-dependent peptidase activity"/>
    <property type="evidence" value="ECO:0007669"/>
    <property type="project" value="InterPro"/>
</dbReference>
<dbReference type="AlphaFoldDB" id="A0AAN9KAR5"/>
<dbReference type="InterPro" id="IPR029045">
    <property type="entry name" value="ClpP/crotonase-like_dom_sf"/>
</dbReference>
<dbReference type="InterPro" id="IPR023562">
    <property type="entry name" value="ClpP/TepA"/>
</dbReference>
<name>A0AAN9KAR5_CANGL</name>
<gene>
    <name evidence="3" type="ORF">VNO77_36145</name>
</gene>
<dbReference type="HAMAP" id="MF_00444">
    <property type="entry name" value="ClpP"/>
    <property type="match status" value="1"/>
</dbReference>
<dbReference type="Pfam" id="PF00574">
    <property type="entry name" value="CLP_protease"/>
    <property type="match status" value="1"/>
</dbReference>
<dbReference type="PANTHER" id="PTHR10381">
    <property type="entry name" value="ATP-DEPENDENT CLP PROTEASE PROTEOLYTIC SUBUNIT"/>
    <property type="match status" value="1"/>
</dbReference>
<evidence type="ECO:0000256" key="2">
    <source>
        <dbReference type="RuleBase" id="RU003567"/>
    </source>
</evidence>
<comment type="similarity">
    <text evidence="1 2">Belongs to the peptidase S14 family.</text>
</comment>
<dbReference type="GO" id="GO:0009368">
    <property type="term" value="C:endopeptidase Clp complex"/>
    <property type="evidence" value="ECO:0007669"/>
    <property type="project" value="TreeGrafter"/>
</dbReference>
<comment type="caution">
    <text evidence="3">The sequence shown here is derived from an EMBL/GenBank/DDBJ whole genome shotgun (WGS) entry which is preliminary data.</text>
</comment>
<evidence type="ECO:0000313" key="3">
    <source>
        <dbReference type="EMBL" id="KAK7312354.1"/>
    </source>
</evidence>
<dbReference type="GO" id="GO:0009532">
    <property type="term" value="C:plastid stroma"/>
    <property type="evidence" value="ECO:0007669"/>
    <property type="project" value="UniProtKB-ARBA"/>
</dbReference>
<dbReference type="PRINTS" id="PR00127">
    <property type="entry name" value="CLPPROTEASEP"/>
</dbReference>
<dbReference type="SUPFAM" id="SSF52096">
    <property type="entry name" value="ClpP/crotonase"/>
    <property type="match status" value="1"/>
</dbReference>
<protein>
    <recommendedName>
        <fullName evidence="2">ATP-dependent Clp protease proteolytic subunit</fullName>
    </recommendedName>
</protein>
<dbReference type="GO" id="GO:0006515">
    <property type="term" value="P:protein quality control for misfolded or incompletely synthesized proteins"/>
    <property type="evidence" value="ECO:0007669"/>
    <property type="project" value="TreeGrafter"/>
</dbReference>
<accession>A0AAN9KAR5</accession>
<proteinExistence type="inferred from homology"/>
<evidence type="ECO:0000313" key="4">
    <source>
        <dbReference type="Proteomes" id="UP001367508"/>
    </source>
</evidence>
<organism evidence="3 4">
    <name type="scientific">Canavalia gladiata</name>
    <name type="common">Sword bean</name>
    <name type="synonym">Dolichos gladiatus</name>
    <dbReference type="NCBI Taxonomy" id="3824"/>
    <lineage>
        <taxon>Eukaryota</taxon>
        <taxon>Viridiplantae</taxon>
        <taxon>Streptophyta</taxon>
        <taxon>Embryophyta</taxon>
        <taxon>Tracheophyta</taxon>
        <taxon>Spermatophyta</taxon>
        <taxon>Magnoliopsida</taxon>
        <taxon>eudicotyledons</taxon>
        <taxon>Gunneridae</taxon>
        <taxon>Pentapetalae</taxon>
        <taxon>rosids</taxon>
        <taxon>fabids</taxon>
        <taxon>Fabales</taxon>
        <taxon>Fabaceae</taxon>
        <taxon>Papilionoideae</taxon>
        <taxon>50 kb inversion clade</taxon>
        <taxon>NPAAA clade</taxon>
        <taxon>indigoferoid/millettioid clade</taxon>
        <taxon>Phaseoleae</taxon>
        <taxon>Canavalia</taxon>
    </lineage>
</organism>
<dbReference type="GO" id="GO:0004252">
    <property type="term" value="F:serine-type endopeptidase activity"/>
    <property type="evidence" value="ECO:0007669"/>
    <property type="project" value="InterPro"/>
</dbReference>